<dbReference type="Proteomes" id="UP000054217">
    <property type="component" value="Unassembled WGS sequence"/>
</dbReference>
<dbReference type="NCBIfam" id="TIGR00229">
    <property type="entry name" value="sensory_box"/>
    <property type="match status" value="1"/>
</dbReference>
<dbReference type="InterPro" id="IPR035965">
    <property type="entry name" value="PAS-like_dom_sf"/>
</dbReference>
<keyword evidence="3" id="KW-0157">Chromophore</keyword>
<dbReference type="CDD" id="cd00130">
    <property type="entry name" value="PAS"/>
    <property type="match status" value="2"/>
</dbReference>
<feature type="region of interest" description="Disordered" evidence="4">
    <location>
        <begin position="928"/>
        <end position="954"/>
    </location>
</feature>
<evidence type="ECO:0000259" key="5">
    <source>
        <dbReference type="PROSITE" id="PS50112"/>
    </source>
</evidence>
<gene>
    <name evidence="6" type="ORF">M404DRAFT_992276</name>
</gene>
<feature type="region of interest" description="Disordered" evidence="4">
    <location>
        <begin position="839"/>
        <end position="862"/>
    </location>
</feature>
<feature type="domain" description="PAS" evidence="5">
    <location>
        <begin position="223"/>
        <end position="283"/>
    </location>
</feature>
<dbReference type="PANTHER" id="PTHR47429">
    <property type="entry name" value="PROTEIN TWIN LOV 1"/>
    <property type="match status" value="1"/>
</dbReference>
<dbReference type="SMART" id="SM00091">
    <property type="entry name" value="PAS"/>
    <property type="match status" value="3"/>
</dbReference>
<dbReference type="PANTHER" id="PTHR47429:SF7">
    <property type="entry name" value="GATA-FACTOR"/>
    <property type="match status" value="1"/>
</dbReference>
<keyword evidence="1" id="KW-0285">Flavoprotein</keyword>
<name>A0A0C3PY45_PISTI</name>
<dbReference type="GO" id="GO:0006355">
    <property type="term" value="P:regulation of DNA-templated transcription"/>
    <property type="evidence" value="ECO:0007669"/>
    <property type="project" value="InterPro"/>
</dbReference>
<evidence type="ECO:0000313" key="7">
    <source>
        <dbReference type="Proteomes" id="UP000054217"/>
    </source>
</evidence>
<evidence type="ECO:0000256" key="4">
    <source>
        <dbReference type="SAM" id="MobiDB-lite"/>
    </source>
</evidence>
<keyword evidence="7" id="KW-1185">Reference proteome</keyword>
<protein>
    <recommendedName>
        <fullName evidence="5">PAS domain-containing protein</fullName>
    </recommendedName>
</protein>
<organism evidence="6 7">
    <name type="scientific">Pisolithus tinctorius Marx 270</name>
    <dbReference type="NCBI Taxonomy" id="870435"/>
    <lineage>
        <taxon>Eukaryota</taxon>
        <taxon>Fungi</taxon>
        <taxon>Dikarya</taxon>
        <taxon>Basidiomycota</taxon>
        <taxon>Agaricomycotina</taxon>
        <taxon>Agaricomycetes</taxon>
        <taxon>Agaricomycetidae</taxon>
        <taxon>Boletales</taxon>
        <taxon>Sclerodermatineae</taxon>
        <taxon>Pisolithaceae</taxon>
        <taxon>Pisolithus</taxon>
    </lineage>
</organism>
<reference evidence="7" key="2">
    <citation type="submission" date="2015-01" db="EMBL/GenBank/DDBJ databases">
        <title>Evolutionary Origins and Diversification of the Mycorrhizal Mutualists.</title>
        <authorList>
            <consortium name="DOE Joint Genome Institute"/>
            <consortium name="Mycorrhizal Genomics Consortium"/>
            <person name="Kohler A."/>
            <person name="Kuo A."/>
            <person name="Nagy L.G."/>
            <person name="Floudas D."/>
            <person name="Copeland A."/>
            <person name="Barry K.W."/>
            <person name="Cichocki N."/>
            <person name="Veneault-Fourrey C."/>
            <person name="LaButti K."/>
            <person name="Lindquist E.A."/>
            <person name="Lipzen A."/>
            <person name="Lundell T."/>
            <person name="Morin E."/>
            <person name="Murat C."/>
            <person name="Riley R."/>
            <person name="Ohm R."/>
            <person name="Sun H."/>
            <person name="Tunlid A."/>
            <person name="Henrissat B."/>
            <person name="Grigoriev I.V."/>
            <person name="Hibbett D.S."/>
            <person name="Martin F."/>
        </authorList>
    </citation>
    <scope>NUCLEOTIDE SEQUENCE [LARGE SCALE GENOMIC DNA]</scope>
    <source>
        <strain evidence="7">Marx 270</strain>
    </source>
</reference>
<dbReference type="HOGENOM" id="CLU_007918_0_0_1"/>
<feature type="compositionally biased region" description="Low complexity" evidence="4">
    <location>
        <begin position="587"/>
        <end position="603"/>
    </location>
</feature>
<evidence type="ECO:0000256" key="1">
    <source>
        <dbReference type="ARBA" id="ARBA00022630"/>
    </source>
</evidence>
<dbReference type="EMBL" id="KN831945">
    <property type="protein sequence ID" value="KIO14049.1"/>
    <property type="molecule type" value="Genomic_DNA"/>
</dbReference>
<dbReference type="GO" id="GO:0005634">
    <property type="term" value="C:nucleus"/>
    <property type="evidence" value="ECO:0007669"/>
    <property type="project" value="TreeGrafter"/>
</dbReference>
<evidence type="ECO:0000256" key="2">
    <source>
        <dbReference type="ARBA" id="ARBA00022643"/>
    </source>
</evidence>
<dbReference type="InParanoid" id="A0A0C3PY45"/>
<feature type="region of interest" description="Disordered" evidence="4">
    <location>
        <begin position="542"/>
        <end position="564"/>
    </location>
</feature>
<dbReference type="Pfam" id="PF00989">
    <property type="entry name" value="PAS"/>
    <property type="match status" value="1"/>
</dbReference>
<feature type="domain" description="PAS" evidence="5">
    <location>
        <begin position="475"/>
        <end position="533"/>
    </location>
</feature>
<dbReference type="OrthoDB" id="447251at2759"/>
<reference evidence="6 7" key="1">
    <citation type="submission" date="2014-04" db="EMBL/GenBank/DDBJ databases">
        <authorList>
            <consortium name="DOE Joint Genome Institute"/>
            <person name="Kuo A."/>
            <person name="Kohler A."/>
            <person name="Costa M.D."/>
            <person name="Nagy L.G."/>
            <person name="Floudas D."/>
            <person name="Copeland A."/>
            <person name="Barry K.W."/>
            <person name="Cichocki N."/>
            <person name="Veneault-Fourrey C."/>
            <person name="LaButti K."/>
            <person name="Lindquist E.A."/>
            <person name="Lipzen A."/>
            <person name="Lundell T."/>
            <person name="Morin E."/>
            <person name="Murat C."/>
            <person name="Sun H."/>
            <person name="Tunlid A."/>
            <person name="Henrissat B."/>
            <person name="Grigoriev I.V."/>
            <person name="Hibbett D.S."/>
            <person name="Martin F."/>
            <person name="Nordberg H.P."/>
            <person name="Cantor M.N."/>
            <person name="Hua S.X."/>
        </authorList>
    </citation>
    <scope>NUCLEOTIDE SEQUENCE [LARGE SCALE GENOMIC DNA]</scope>
    <source>
        <strain evidence="6 7">Marx 270</strain>
    </source>
</reference>
<feature type="compositionally biased region" description="Pro residues" evidence="4">
    <location>
        <begin position="930"/>
        <end position="948"/>
    </location>
</feature>
<dbReference type="Pfam" id="PF13426">
    <property type="entry name" value="PAS_9"/>
    <property type="match status" value="1"/>
</dbReference>
<dbReference type="InterPro" id="IPR000014">
    <property type="entry name" value="PAS"/>
</dbReference>
<feature type="compositionally biased region" description="Low complexity" evidence="4">
    <location>
        <begin position="542"/>
        <end position="559"/>
    </location>
</feature>
<proteinExistence type="predicted"/>
<accession>A0A0C3PY45</accession>
<dbReference type="STRING" id="870435.A0A0C3PY45"/>
<evidence type="ECO:0000313" key="6">
    <source>
        <dbReference type="EMBL" id="KIO14049.1"/>
    </source>
</evidence>
<feature type="region of interest" description="Disordered" evidence="4">
    <location>
        <begin position="582"/>
        <end position="620"/>
    </location>
</feature>
<dbReference type="InterPro" id="IPR013767">
    <property type="entry name" value="PAS_fold"/>
</dbReference>
<dbReference type="Gene3D" id="3.30.450.20">
    <property type="entry name" value="PAS domain"/>
    <property type="match status" value="2"/>
</dbReference>
<dbReference type="SUPFAM" id="SSF55785">
    <property type="entry name" value="PYP-like sensor domain (PAS domain)"/>
    <property type="match status" value="2"/>
</dbReference>
<sequence>MPFERYLRPDEEEDTVVYDHGGQFSHPAAAFNNAIQFQIPHFMLNGPPILAPGGGAEVLPVGLLDSPDSLASSWLTNSGFVPFHTAAKHHQADTEPTSSDAFDLLAYDPSDDHVSLQPAPGFTEYHPLPAQHDQVVPPSSYQAHLQPALSHSFAVVPPQIRPPRTAPLPVSSPSALALPVYSTSGFDLLSILARVANRPYPTVNLGPVDLSCSFAVADVRRHDSPIVYASPSFYRLTGYSEHEVIGRNCRFLQSPTGHVARGEPRQSVLREPVAYMRKALASGKECQASLVNYRKGGQPFINLVTVVPLRGGVHGGPNEADDIVYHVGFQVDLTEQPRRILDKLRDGSYCTTYSAWASSGLPDCLATPQQTAGAGALVLPPRSSKTSHLTGGAVSRDLRNLITDNTFADAVPISTSVNISGTVAPDPGGTTTPLSSLSAPASNSAHVTMSSSSAILSGAPSSSLAPISPALSLLLLELLPDFLLVLSLKGSFLYVAPSVRLVLGYEPHELVGRSIADVCHPADLVPLMRELKEGSVGVGGTLASSGSGAGCPPGSPGDSTHPLGMPKPVDLLFRAAPKTPAHPLPPFSSSTPAPALTTNATTPVASSDIPTTSGTPDAEGASRSYIWLECRGRLHVEPGKGRKAIILSGRARWMPAVRWDTIKRAGGVGVGILGANSCSPEPNPQAVPAGQGSNAASLAEPQEFWALLAPGGTFLVASGGVRDVLGWGVGEIIGRSLWGMVADGMASGVAIRAQVEAELARQFEEEVIADTGDPKLTVLSVTLVTRNGHTAPVRIVFYCTPRAHTHLPAGGLANPRSSPLCPLVCQVSVLPPGTLTGMVSVSSSSRQRSPRDAAVNSSDAGPLVMHPGDAALFEELDTTRGSSWQYELQQLKYANQRLHEELETLEGISTGTPATEGVRADDAASALPSVPVPMLSPSPNQSPFPPNPTAGTLSYPHHAVQASEHPHVLASGVIDWSSIVGHSLSVPLKRAWNSNDRAM</sequence>
<keyword evidence="2" id="KW-0288">FMN</keyword>
<feature type="compositionally biased region" description="Polar residues" evidence="4">
    <location>
        <begin position="604"/>
        <end position="615"/>
    </location>
</feature>
<dbReference type="AlphaFoldDB" id="A0A0C3PY45"/>
<dbReference type="PROSITE" id="PS50112">
    <property type="entry name" value="PAS"/>
    <property type="match status" value="2"/>
</dbReference>
<evidence type="ECO:0000256" key="3">
    <source>
        <dbReference type="ARBA" id="ARBA00022991"/>
    </source>
</evidence>